<accession>A0A9X8MYU5</accession>
<dbReference type="InterPro" id="IPR011749">
    <property type="entry name" value="CHP02243"/>
</dbReference>
<sequence>MTEHETTGCGCGCGCDGADAGGGGHDERRADPALYNPPGRAALNYRVGEHGSFLAAMVDRLASPAYPALRGLTVRTTDDPSIGLLDSWAVLGDLLTFHSERIADEGYLRTANEHRSLALLGRLVGHRPRPGVAADTFLAYTLDRDPRAGDLPVVIPRGARSHSVPAGSDEESQTFETDEDLTARWAWNALAVRQRRPALLTADDLRTRPELLVAGTSTGLTVGDRLLFDFGAQRVLLPVASVRPDRTEDVTGLGLPKAAPASLPELITELRAWITEPPLSTDPDDPDYPPPATPQAPNPRPISRFIADFDAQVLAPLRKDLDGIADPDVFVARLAGPHERLAEAQAVAAGYPEVVAWFEELQAVVGELARRAGQLAGEPPQPQPPGTAAPAAGPDPAVGPDGDAADAAPSLPTALAALATVLPALRTRVVRPPSAAREAAGDPRRAFGAGADLGARLLSALDPRIGDGLYPAWRRATAPAATPTTAAGRLARAAEKPLLRALLAMRVTATPFGATAPLKSVQDDRGRVIRTADWPLTGAALTTMRVVFDTAGKVPVRAEFQHAETGSSDQRAENLPASEVGFALGPGRVELHSRTGQDHDLSWLGRRPVDSQEPGVTARLLSGLPERTLFVSRPAEDGRIHVSVDNGSSQSWQLAPGEHRQVTQGGYEVRVRVAAGGEPPGVEIGIATVPEPADRHALALDAVYDGITVGSWVAIERPRKGADGPDGIPGDKKLAFVTTRVTAVRTTTHTQYGITGRGTVLTLADPWLDEHDVTLDAIRDTTVHAAGQDLQQADDPVGEDVHGDRLELAELYDGLRPGRALIVSGERTDMPGVTGVRGTELAVIAGVEQTLDPALPGDRVHTTLTLTRDLTHRYRRESVRVQGNVVPASHGESRDEAIGSGDAARANQTFALWQSPLTWLPSDNPLGAVPQLEIRVDGLRWHPVDSLAGRGPDERVYVTGTTGGDTSRSGGAESGGSRTTVTFGDGVHGARLPTGHDNVRARYRFGTGRAANVAADRITQAVTRPLGVTAVTNPQPATGGADADGPALTRRTIPLAVSALDRLVSLADHEDFARSRAGIGRAAAREVFDGRRQVLHVTVAGVDDIPIAPDAEVLRALRASLAEYGDGRLPVRVDLHEPVLLLCAAKIKVAPDYAWSLVEPRVRQALLARLGYDGRELGRPAQLSEVLAAAQAVPGVDWVDVDAFTGVPASVTPGELSALTGELAGPARTSVASRLARFDERIHEVTADGGETLTAVAAHYGIPLAELLRLNPDLTDTRPLPKGRAVCVFRGIRPAQLALFSPRVADTLILTEEIR</sequence>
<dbReference type="EMBL" id="FRBK01000010">
    <property type="protein sequence ID" value="SHM34282.1"/>
    <property type="molecule type" value="Genomic_DNA"/>
</dbReference>
<dbReference type="PROSITE" id="PS51782">
    <property type="entry name" value="LYSM"/>
    <property type="match status" value="1"/>
</dbReference>
<proteinExistence type="predicted"/>
<protein>
    <submittedName>
        <fullName evidence="3">Baseplate assembly protein</fullName>
    </submittedName>
</protein>
<evidence type="ECO:0000256" key="1">
    <source>
        <dbReference type="SAM" id="MobiDB-lite"/>
    </source>
</evidence>
<reference evidence="4" key="1">
    <citation type="submission" date="2016-11" db="EMBL/GenBank/DDBJ databases">
        <authorList>
            <person name="Jaros S."/>
            <person name="Januszkiewicz K."/>
            <person name="Wedrychowicz H."/>
        </authorList>
    </citation>
    <scope>NUCLEOTIDE SEQUENCE [LARGE SCALE GENOMIC DNA]</scope>
    <source>
        <strain evidence="4">CGMCC 4.3555</strain>
    </source>
</reference>
<dbReference type="RefSeq" id="WP_073445845.1">
    <property type="nucleotide sequence ID" value="NZ_FRBK01000010.1"/>
</dbReference>
<gene>
    <name evidence="3" type="ORF">SAMN05216268_110117</name>
</gene>
<dbReference type="CDD" id="cd00118">
    <property type="entry name" value="LysM"/>
    <property type="match status" value="1"/>
</dbReference>
<evidence type="ECO:0000313" key="3">
    <source>
        <dbReference type="EMBL" id="SHM34282.1"/>
    </source>
</evidence>
<name>A0A9X8MYU5_9ACTN</name>
<organism evidence="3 4">
    <name type="scientific">Streptomyces yunnanensis</name>
    <dbReference type="NCBI Taxonomy" id="156453"/>
    <lineage>
        <taxon>Bacteria</taxon>
        <taxon>Bacillati</taxon>
        <taxon>Actinomycetota</taxon>
        <taxon>Actinomycetes</taxon>
        <taxon>Kitasatosporales</taxon>
        <taxon>Streptomycetaceae</taxon>
        <taxon>Streptomyces</taxon>
    </lineage>
</organism>
<feature type="compositionally biased region" description="Pro residues" evidence="1">
    <location>
        <begin position="288"/>
        <end position="300"/>
    </location>
</feature>
<feature type="region of interest" description="Disordered" evidence="1">
    <location>
        <begin position="952"/>
        <end position="994"/>
    </location>
</feature>
<dbReference type="NCBIfam" id="TIGR02243">
    <property type="entry name" value="putative baseplate assembly protein"/>
    <property type="match status" value="1"/>
</dbReference>
<feature type="region of interest" description="Disordered" evidence="1">
    <location>
        <begin position="276"/>
        <end position="300"/>
    </location>
</feature>
<feature type="compositionally biased region" description="Low complexity" evidence="1">
    <location>
        <begin position="388"/>
        <end position="408"/>
    </location>
</feature>
<feature type="domain" description="LysM" evidence="2">
    <location>
        <begin position="1243"/>
        <end position="1288"/>
    </location>
</feature>
<evidence type="ECO:0000259" key="2">
    <source>
        <dbReference type="PROSITE" id="PS51782"/>
    </source>
</evidence>
<comment type="caution">
    <text evidence="3">The sequence shown here is derived from an EMBL/GenBank/DDBJ whole genome shotgun (WGS) entry which is preliminary data.</text>
</comment>
<feature type="compositionally biased region" description="Low complexity" evidence="1">
    <location>
        <begin position="964"/>
        <end position="980"/>
    </location>
</feature>
<feature type="region of interest" description="Disordered" evidence="1">
    <location>
        <begin position="375"/>
        <end position="408"/>
    </location>
</feature>
<dbReference type="InterPro" id="IPR018392">
    <property type="entry name" value="LysM"/>
</dbReference>
<dbReference type="Proteomes" id="UP000184388">
    <property type="component" value="Unassembled WGS sequence"/>
</dbReference>
<evidence type="ECO:0000313" key="4">
    <source>
        <dbReference type="Proteomes" id="UP000184388"/>
    </source>
</evidence>